<dbReference type="InterPro" id="IPR050739">
    <property type="entry name" value="MFP"/>
</dbReference>
<dbReference type="InterPro" id="IPR058982">
    <property type="entry name" value="Beta-barrel_AprE"/>
</dbReference>
<sequence length="502" mass="57078">MDKKEIAKLQPGDEKFISDLNAAIMHKNKKLPFLVLGAMGIFVIFIIVWSHFSEIEIITRGMGKAVPSKEIQTIQNLEGGIISKMNAKEGQSVKQGELLIKLDNSKYLSAFKEMEADRRSTKCNLTRLYAEYKNLPTLDFSDELKMDELLCKTQSNLFEARRKQYSSRISGYEVKIKHLKVELFEQELSLVRLRAEMNQAEPEFKDFKTVNENMVALETRLYETRKKIYEAQKTSIKSNQNILRKELEQTRDLEKNGAASMVEVLRLERQVMDMESALQSLESTRLRDITMSIESRKQSKVKLEGLLVDSESARSQFEADWFNEIASSIADYEAKLSAVKEKISSLRDTVDRTEIKSPVDGVINEVFQRNEGGVVSPGQPILEIIPDDEKLVVEGMVSPQEVAFLRKGMPVIVKITAYDYSVYGGLDGELVHISADTHTDESTGAPFYKVLVETEKNYLMEENNKVIPGMTAQLDILTGKRSVLNYFISPIYNAQSTVFTER</sequence>
<comment type="similarity">
    <text evidence="2">Belongs to the membrane fusion protein (MFP) (TC 8.A.1) family.</text>
</comment>
<protein>
    <submittedName>
        <fullName evidence="13">HlyD family secretion protein</fullName>
    </submittedName>
</protein>
<keyword evidence="9" id="KW-0175">Coiled coil</keyword>
<evidence type="ECO:0000256" key="7">
    <source>
        <dbReference type="ARBA" id="ARBA00022989"/>
    </source>
</evidence>
<dbReference type="PRINTS" id="PR01490">
    <property type="entry name" value="RTXTOXIND"/>
</dbReference>
<feature type="domain" description="Multidrug resistance protein MdtA-like barrel-sandwich hybrid" evidence="11">
    <location>
        <begin position="79"/>
        <end position="380"/>
    </location>
</feature>
<feature type="transmembrane region" description="Helical" evidence="10">
    <location>
        <begin position="31"/>
        <end position="52"/>
    </location>
</feature>
<dbReference type="GO" id="GO:0015031">
    <property type="term" value="P:protein transport"/>
    <property type="evidence" value="ECO:0007669"/>
    <property type="project" value="InterPro"/>
</dbReference>
<organism evidence="13 14">
    <name type="scientific">Lentisphaera araneosa HTCC2155</name>
    <dbReference type="NCBI Taxonomy" id="313628"/>
    <lineage>
        <taxon>Bacteria</taxon>
        <taxon>Pseudomonadati</taxon>
        <taxon>Lentisphaerota</taxon>
        <taxon>Lentisphaeria</taxon>
        <taxon>Lentisphaerales</taxon>
        <taxon>Lentisphaeraceae</taxon>
        <taxon>Lentisphaera</taxon>
    </lineage>
</organism>
<reference evidence="13 14" key="1">
    <citation type="journal article" date="2010" name="J. Bacteriol.">
        <title>Genome sequence of Lentisphaera araneosa HTCC2155T, the type species of the order Lentisphaerales in the phylum Lentisphaerae.</title>
        <authorList>
            <person name="Thrash J.C."/>
            <person name="Cho J.C."/>
            <person name="Vergin K.L."/>
            <person name="Morris R.M."/>
            <person name="Giovannoni S.J."/>
        </authorList>
    </citation>
    <scope>NUCLEOTIDE SEQUENCE [LARGE SCALE GENOMIC DNA]</scope>
    <source>
        <strain evidence="13 14">HTCC2155</strain>
    </source>
</reference>
<dbReference type="AlphaFoldDB" id="A6DL57"/>
<dbReference type="eggNOG" id="COG0845">
    <property type="taxonomic scope" value="Bacteria"/>
</dbReference>
<evidence type="ECO:0000256" key="4">
    <source>
        <dbReference type="ARBA" id="ARBA00022475"/>
    </source>
</evidence>
<evidence type="ECO:0000256" key="3">
    <source>
        <dbReference type="ARBA" id="ARBA00022448"/>
    </source>
</evidence>
<gene>
    <name evidence="13" type="ORF">LNTAR_20673</name>
</gene>
<comment type="caution">
    <text evidence="13">The sequence shown here is derived from an EMBL/GenBank/DDBJ whole genome shotgun (WGS) entry which is preliminary data.</text>
</comment>
<evidence type="ECO:0000259" key="12">
    <source>
        <dbReference type="Pfam" id="PF26002"/>
    </source>
</evidence>
<keyword evidence="4" id="KW-1003">Cell membrane</keyword>
<dbReference type="OrthoDB" id="9810980at2"/>
<dbReference type="PANTHER" id="PTHR30386:SF26">
    <property type="entry name" value="TRANSPORT PROTEIN COMB"/>
    <property type="match status" value="1"/>
</dbReference>
<evidence type="ECO:0000256" key="5">
    <source>
        <dbReference type="ARBA" id="ARBA00022519"/>
    </source>
</evidence>
<dbReference type="Pfam" id="PF25917">
    <property type="entry name" value="BSH_RND"/>
    <property type="match status" value="1"/>
</dbReference>
<feature type="domain" description="AprE-like beta-barrel" evidence="12">
    <location>
        <begin position="391"/>
        <end position="479"/>
    </location>
</feature>
<keyword evidence="5" id="KW-0997">Cell inner membrane</keyword>
<dbReference type="RefSeq" id="WP_007278617.1">
    <property type="nucleotide sequence ID" value="NZ_ABCK01000008.1"/>
</dbReference>
<comment type="subcellular location">
    <subcellularLocation>
        <location evidence="1">Cell inner membrane</location>
        <topology evidence="1">Single-pass membrane protein</topology>
    </subcellularLocation>
</comment>
<dbReference type="Proteomes" id="UP000004947">
    <property type="component" value="Unassembled WGS sequence"/>
</dbReference>
<evidence type="ECO:0000259" key="11">
    <source>
        <dbReference type="Pfam" id="PF25917"/>
    </source>
</evidence>
<dbReference type="NCBIfam" id="TIGR01843">
    <property type="entry name" value="type_I_hlyD"/>
    <property type="match status" value="1"/>
</dbReference>
<evidence type="ECO:0000313" key="14">
    <source>
        <dbReference type="Proteomes" id="UP000004947"/>
    </source>
</evidence>
<name>A6DL57_9BACT</name>
<evidence type="ECO:0000256" key="8">
    <source>
        <dbReference type="ARBA" id="ARBA00023136"/>
    </source>
</evidence>
<keyword evidence="7 10" id="KW-1133">Transmembrane helix</keyword>
<dbReference type="Gene3D" id="2.40.30.170">
    <property type="match status" value="1"/>
</dbReference>
<evidence type="ECO:0000256" key="10">
    <source>
        <dbReference type="SAM" id="Phobius"/>
    </source>
</evidence>
<evidence type="ECO:0000256" key="9">
    <source>
        <dbReference type="SAM" id="Coils"/>
    </source>
</evidence>
<keyword evidence="3" id="KW-0813">Transport</keyword>
<evidence type="ECO:0000313" key="13">
    <source>
        <dbReference type="EMBL" id="EDM27659.1"/>
    </source>
</evidence>
<proteinExistence type="inferred from homology"/>
<dbReference type="Gene3D" id="1.10.287.470">
    <property type="entry name" value="Helix hairpin bin"/>
    <property type="match status" value="1"/>
</dbReference>
<dbReference type="EMBL" id="ABCK01000008">
    <property type="protein sequence ID" value="EDM27659.1"/>
    <property type="molecule type" value="Genomic_DNA"/>
</dbReference>
<dbReference type="Pfam" id="PF26002">
    <property type="entry name" value="Beta-barrel_AprE"/>
    <property type="match status" value="1"/>
</dbReference>
<evidence type="ECO:0000256" key="6">
    <source>
        <dbReference type="ARBA" id="ARBA00022692"/>
    </source>
</evidence>
<evidence type="ECO:0000256" key="2">
    <source>
        <dbReference type="ARBA" id="ARBA00009477"/>
    </source>
</evidence>
<dbReference type="STRING" id="313628.LNTAR_20673"/>
<dbReference type="InterPro" id="IPR058625">
    <property type="entry name" value="MdtA-like_BSH"/>
</dbReference>
<dbReference type="GO" id="GO:0005886">
    <property type="term" value="C:plasma membrane"/>
    <property type="evidence" value="ECO:0007669"/>
    <property type="project" value="UniProtKB-SubCell"/>
</dbReference>
<keyword evidence="8 10" id="KW-0472">Membrane</keyword>
<dbReference type="SUPFAM" id="SSF111369">
    <property type="entry name" value="HlyD-like secretion proteins"/>
    <property type="match status" value="1"/>
</dbReference>
<keyword evidence="6 10" id="KW-0812">Transmembrane</keyword>
<evidence type="ECO:0000256" key="1">
    <source>
        <dbReference type="ARBA" id="ARBA00004377"/>
    </source>
</evidence>
<accession>A6DL57</accession>
<keyword evidence="14" id="KW-1185">Reference proteome</keyword>
<dbReference type="Gene3D" id="2.40.50.100">
    <property type="match status" value="2"/>
</dbReference>
<feature type="coiled-coil region" evidence="9">
    <location>
        <begin position="329"/>
        <end position="356"/>
    </location>
</feature>
<dbReference type="InterPro" id="IPR010129">
    <property type="entry name" value="T1SS_HlyD"/>
</dbReference>
<dbReference type="PANTHER" id="PTHR30386">
    <property type="entry name" value="MEMBRANE FUSION SUBUNIT OF EMRAB-TOLC MULTIDRUG EFFLUX PUMP"/>
    <property type="match status" value="1"/>
</dbReference>